<dbReference type="PANTHER" id="PTHR33371">
    <property type="entry name" value="INTERMEMBRANE PHOSPHOLIPID TRANSPORT SYSTEM BINDING PROTEIN MLAD-RELATED"/>
    <property type="match status" value="1"/>
</dbReference>
<evidence type="ECO:0000313" key="1">
    <source>
        <dbReference type="EMBL" id="AZU04474.1"/>
    </source>
</evidence>
<dbReference type="Pfam" id="PF02470">
    <property type="entry name" value="MlaD"/>
    <property type="match status" value="1"/>
</dbReference>
<dbReference type="InterPro" id="IPR052336">
    <property type="entry name" value="MlaD_Phospholipid_Transporter"/>
</dbReference>
<dbReference type="KEGG" id="gak:X907_1951"/>
<accession>A0A3T0EAY0</accession>
<evidence type="ECO:0000313" key="2">
    <source>
        <dbReference type="Proteomes" id="UP000286954"/>
    </source>
</evidence>
<dbReference type="OrthoDB" id="7164001at2"/>
<dbReference type="EMBL" id="CP018911">
    <property type="protein sequence ID" value="AZU04474.1"/>
    <property type="molecule type" value="Genomic_DNA"/>
</dbReference>
<dbReference type="NCBIfam" id="TIGR04430">
    <property type="entry name" value="OM_asym_MlaD"/>
    <property type="match status" value="1"/>
</dbReference>
<sequence length="153" mass="15679">MRGGAVLETLVGVIVLVVAVVFLVFAQGRLDSDPSAGGYELTARFSEIGALTRGAEVRVSGVPVGSVTAIDLDTETYFAQVRIRLRRDVLIPADSTAKITASGLLGGAYVEIEAGGDDDMIAEGGEIVFTQGAVDLFELIGGFVSGGRGGGDS</sequence>
<keyword evidence="2" id="KW-1185">Reference proteome</keyword>
<dbReference type="RefSeq" id="WP_127567444.1">
    <property type="nucleotide sequence ID" value="NZ_BMFB01000003.1"/>
</dbReference>
<gene>
    <name evidence="1" type="ORF">X907_1951</name>
</gene>
<dbReference type="InterPro" id="IPR003399">
    <property type="entry name" value="Mce/MlaD"/>
</dbReference>
<dbReference type="AlphaFoldDB" id="A0A3T0EAY0"/>
<proteinExistence type="predicted"/>
<dbReference type="InterPro" id="IPR030970">
    <property type="entry name" value="ABC_MlaD"/>
</dbReference>
<name>A0A3T0EAY0_9PROT</name>
<protein>
    <submittedName>
        <fullName evidence="1">Uncharacterized protein</fullName>
    </submittedName>
</protein>
<dbReference type="Proteomes" id="UP000286954">
    <property type="component" value="Chromosome"/>
</dbReference>
<dbReference type="GO" id="GO:0015914">
    <property type="term" value="P:phospholipid transport"/>
    <property type="evidence" value="ECO:0007669"/>
    <property type="project" value="InterPro"/>
</dbReference>
<organism evidence="1 2">
    <name type="scientific">Glycocaulis alkaliphilus</name>
    <dbReference type="NCBI Taxonomy" id="1434191"/>
    <lineage>
        <taxon>Bacteria</taxon>
        <taxon>Pseudomonadati</taxon>
        <taxon>Pseudomonadota</taxon>
        <taxon>Alphaproteobacteria</taxon>
        <taxon>Maricaulales</taxon>
        <taxon>Maricaulaceae</taxon>
        <taxon>Glycocaulis</taxon>
    </lineage>
</organism>
<reference evidence="1 2" key="1">
    <citation type="submission" date="2016-12" db="EMBL/GenBank/DDBJ databases">
        <title>The genome of dimorphic prosthecate Glycocaulis alkaliphilus 6b-8t, isolated from crude oil dictates its adaptability in petroleum environments.</title>
        <authorList>
            <person name="Wu X.-L."/>
            <person name="Geng S."/>
        </authorList>
    </citation>
    <scope>NUCLEOTIDE SEQUENCE [LARGE SCALE GENOMIC DNA]</scope>
    <source>
        <strain evidence="1 2">6B-8</strain>
    </source>
</reference>
<dbReference type="PANTHER" id="PTHR33371:SF4">
    <property type="entry name" value="INTERMEMBRANE PHOSPHOLIPID TRANSPORT SYSTEM BINDING PROTEIN MLAD"/>
    <property type="match status" value="1"/>
</dbReference>